<feature type="transmembrane region" description="Helical" evidence="6">
    <location>
        <begin position="92"/>
        <end position="110"/>
    </location>
</feature>
<feature type="transmembrane region" description="Helical" evidence="6">
    <location>
        <begin position="246"/>
        <end position="264"/>
    </location>
</feature>
<dbReference type="InterPro" id="IPR001851">
    <property type="entry name" value="ABC_transp_permease"/>
</dbReference>
<organism evidence="7 8">
    <name type="scientific">Ensifer adhaerens</name>
    <name type="common">Sinorhizobium morelense</name>
    <dbReference type="NCBI Taxonomy" id="106592"/>
    <lineage>
        <taxon>Bacteria</taxon>
        <taxon>Pseudomonadati</taxon>
        <taxon>Pseudomonadota</taxon>
        <taxon>Alphaproteobacteria</taxon>
        <taxon>Hyphomicrobiales</taxon>
        <taxon>Rhizobiaceae</taxon>
        <taxon>Sinorhizobium/Ensifer group</taxon>
        <taxon>Ensifer</taxon>
    </lineage>
</organism>
<feature type="transmembrane region" description="Helical" evidence="6">
    <location>
        <begin position="161"/>
        <end position="183"/>
    </location>
</feature>
<comment type="caution">
    <text evidence="7">The sequence shown here is derived from an EMBL/GenBank/DDBJ whole genome shotgun (WGS) entry which is preliminary data.</text>
</comment>
<dbReference type="Proteomes" id="UP000037425">
    <property type="component" value="Unassembled WGS sequence"/>
</dbReference>
<dbReference type="EMBL" id="LGAP01000012">
    <property type="protein sequence ID" value="KOF17266.1"/>
    <property type="molecule type" value="Genomic_DNA"/>
</dbReference>
<dbReference type="OrthoDB" id="8418345at2"/>
<comment type="subcellular location">
    <subcellularLocation>
        <location evidence="1">Cell membrane</location>
        <topology evidence="1">Multi-pass membrane protein</topology>
    </subcellularLocation>
</comment>
<feature type="transmembrane region" description="Helical" evidence="6">
    <location>
        <begin position="296"/>
        <end position="313"/>
    </location>
</feature>
<evidence type="ECO:0000313" key="7">
    <source>
        <dbReference type="EMBL" id="KOF17266.1"/>
    </source>
</evidence>
<accession>A0A0L8BRD1</accession>
<keyword evidence="3 6" id="KW-0812">Transmembrane</keyword>
<evidence type="ECO:0000256" key="1">
    <source>
        <dbReference type="ARBA" id="ARBA00004651"/>
    </source>
</evidence>
<dbReference type="GO" id="GO:0022857">
    <property type="term" value="F:transmembrane transporter activity"/>
    <property type="evidence" value="ECO:0007669"/>
    <property type="project" value="InterPro"/>
</dbReference>
<name>A0A0L8BRD1_ENSAD</name>
<dbReference type="CDD" id="cd06579">
    <property type="entry name" value="TM_PBP1_transp_AraH_like"/>
    <property type="match status" value="1"/>
</dbReference>
<dbReference type="AlphaFoldDB" id="A0A0L8BRD1"/>
<dbReference type="RefSeq" id="WP_053250347.1">
    <property type="nucleotide sequence ID" value="NZ_LGAP01000012.1"/>
</dbReference>
<feature type="transmembrane region" description="Helical" evidence="6">
    <location>
        <begin position="122"/>
        <end position="141"/>
    </location>
</feature>
<evidence type="ECO:0000256" key="2">
    <source>
        <dbReference type="ARBA" id="ARBA00022475"/>
    </source>
</evidence>
<evidence type="ECO:0000256" key="6">
    <source>
        <dbReference type="SAM" id="Phobius"/>
    </source>
</evidence>
<evidence type="ECO:0000256" key="5">
    <source>
        <dbReference type="ARBA" id="ARBA00023136"/>
    </source>
</evidence>
<keyword evidence="5 6" id="KW-0472">Membrane</keyword>
<proteinExistence type="predicted"/>
<evidence type="ECO:0000256" key="3">
    <source>
        <dbReference type="ARBA" id="ARBA00022692"/>
    </source>
</evidence>
<feature type="transmembrane region" description="Helical" evidence="6">
    <location>
        <begin position="214"/>
        <end position="234"/>
    </location>
</feature>
<sequence>MNVAISFLKKPLVIALLLIVALLYLGESLSPGFASADQILRLLIVASLLGIVAAGQNVVILGGREGIDLSVGGVVSLSAIIAGNVMNGADGGILPAILACLAAGAFFGLLNGLGVTLLRIPPLVMTLGMLGVLQGLLVVIRNGIPSGRAAPGLSAFVTQPLVLGIPGIIWLWIAIGLFMAFMLNRTVFGHRIYAIGSNEHAAYMAGVPVRRMRIGLFMISGMFAAIAGLCLLGYSGSSFANVGEQYMLSSIIAVVFGGTSLAGGKGGYTGTMAGALLLVILQGILTTVNIDESGRQMVFGATLLLLMLFYGRGRAMRA</sequence>
<evidence type="ECO:0000313" key="8">
    <source>
        <dbReference type="Proteomes" id="UP000037425"/>
    </source>
</evidence>
<feature type="transmembrane region" description="Helical" evidence="6">
    <location>
        <begin position="38"/>
        <end position="60"/>
    </location>
</feature>
<keyword evidence="4 6" id="KW-1133">Transmembrane helix</keyword>
<feature type="transmembrane region" description="Helical" evidence="6">
    <location>
        <begin position="67"/>
        <end position="86"/>
    </location>
</feature>
<reference evidence="8" key="1">
    <citation type="submission" date="2015-07" db="EMBL/GenBank/DDBJ databases">
        <title>Whole genome sequence of an Ensifer adhaerens strain isolated from a cave pool in the Wind Cave National Park.</title>
        <authorList>
            <person name="Eng W.W.H."/>
            <person name="Gan H.M."/>
            <person name="Barton H.A."/>
            <person name="Savka M.A."/>
        </authorList>
    </citation>
    <scope>NUCLEOTIDE SEQUENCE [LARGE SCALE GENOMIC DNA]</scope>
    <source>
        <strain evidence="8">SD006</strain>
    </source>
</reference>
<keyword evidence="2" id="KW-1003">Cell membrane</keyword>
<dbReference type="PATRIC" id="fig|106592.7.peg.1589"/>
<feature type="transmembrane region" description="Helical" evidence="6">
    <location>
        <begin position="271"/>
        <end position="290"/>
    </location>
</feature>
<dbReference type="PANTHER" id="PTHR32196">
    <property type="entry name" value="ABC TRANSPORTER PERMEASE PROTEIN YPHD-RELATED-RELATED"/>
    <property type="match status" value="1"/>
</dbReference>
<gene>
    <name evidence="7" type="ORF">AC244_18915</name>
</gene>
<dbReference type="Pfam" id="PF02653">
    <property type="entry name" value="BPD_transp_2"/>
    <property type="match status" value="1"/>
</dbReference>
<dbReference type="GO" id="GO:0005886">
    <property type="term" value="C:plasma membrane"/>
    <property type="evidence" value="ECO:0007669"/>
    <property type="project" value="UniProtKB-SubCell"/>
</dbReference>
<evidence type="ECO:0000256" key="4">
    <source>
        <dbReference type="ARBA" id="ARBA00022989"/>
    </source>
</evidence>
<protein>
    <submittedName>
        <fullName evidence="7">Sugar ABC transporter permease</fullName>
    </submittedName>
</protein>